<feature type="region of interest" description="Disordered" evidence="1">
    <location>
        <begin position="1"/>
        <end position="54"/>
    </location>
</feature>
<dbReference type="AlphaFoldDB" id="C4IY66"/>
<accession>C4IY66</accession>
<organism evidence="2">
    <name type="scientific">Zea mays</name>
    <name type="common">Maize</name>
    <dbReference type="NCBI Taxonomy" id="4577"/>
    <lineage>
        <taxon>Eukaryota</taxon>
        <taxon>Viridiplantae</taxon>
        <taxon>Streptophyta</taxon>
        <taxon>Embryophyta</taxon>
        <taxon>Tracheophyta</taxon>
        <taxon>Spermatophyta</taxon>
        <taxon>Magnoliopsida</taxon>
        <taxon>Liliopsida</taxon>
        <taxon>Poales</taxon>
        <taxon>Poaceae</taxon>
        <taxon>PACMAD clade</taxon>
        <taxon>Panicoideae</taxon>
        <taxon>Andropogonodae</taxon>
        <taxon>Andropogoneae</taxon>
        <taxon>Tripsacinae</taxon>
        <taxon>Zea</taxon>
    </lineage>
</organism>
<feature type="compositionally biased region" description="Basic and acidic residues" evidence="1">
    <location>
        <begin position="1"/>
        <end position="16"/>
    </location>
</feature>
<reference evidence="2" key="1">
    <citation type="journal article" date="2009" name="PLoS Genet.">
        <title>Sequencing, mapping, and analysis of 27,455 maize full-length cDNAs.</title>
        <authorList>
            <person name="Soderlund C."/>
            <person name="Descour A."/>
            <person name="Kudrna D."/>
            <person name="Bomhoff M."/>
            <person name="Boyd L."/>
            <person name="Currie J."/>
            <person name="Angelova A."/>
            <person name="Collura K."/>
            <person name="Wissotski M."/>
            <person name="Ashley E."/>
            <person name="Morrow D."/>
            <person name="Fernandes J."/>
            <person name="Walbot V."/>
            <person name="Yu Y."/>
        </authorList>
    </citation>
    <scope>NUCLEOTIDE SEQUENCE</scope>
    <source>
        <strain evidence="2">B73</strain>
    </source>
</reference>
<proteinExistence type="evidence at transcript level"/>
<protein>
    <submittedName>
        <fullName evidence="2">Uncharacterized protein</fullName>
    </submittedName>
</protein>
<name>C4IY66_MAIZE</name>
<feature type="compositionally biased region" description="Polar residues" evidence="1">
    <location>
        <begin position="44"/>
        <end position="54"/>
    </location>
</feature>
<dbReference type="EMBL" id="BT083513">
    <property type="protein sequence ID" value="ACR33866.1"/>
    <property type="molecule type" value="mRNA"/>
</dbReference>
<evidence type="ECO:0000313" key="2">
    <source>
        <dbReference type="EMBL" id="ACR33866.1"/>
    </source>
</evidence>
<evidence type="ECO:0000256" key="1">
    <source>
        <dbReference type="SAM" id="MobiDB-lite"/>
    </source>
</evidence>
<sequence length="106" mass="11713">MLYAKHHNESANHYDEQSSEPESDAGPAQVHSRSTSEDPVLTKPSESTGNSQEVQFLGEVIHPFDAQADGSSVSRWVNTLWSARWLQMVGLKVNARERLAGSHLPT</sequence>